<dbReference type="SMART" id="SM00116">
    <property type="entry name" value="CBS"/>
    <property type="match status" value="2"/>
</dbReference>
<dbReference type="AlphaFoldDB" id="A0A520MNV4"/>
<dbReference type="SUPFAM" id="SSF54631">
    <property type="entry name" value="CBS-domain pair"/>
    <property type="match status" value="1"/>
</dbReference>
<dbReference type="InterPro" id="IPR000644">
    <property type="entry name" value="CBS_dom"/>
</dbReference>
<reference evidence="4 5" key="1">
    <citation type="submission" date="2019-02" db="EMBL/GenBank/DDBJ databases">
        <title>Prokaryotic population dynamics and viral predation in marine succession experiment using metagenomics: the confinement effect.</title>
        <authorList>
            <person name="Haro-Moreno J.M."/>
            <person name="Rodriguez-Valera F."/>
            <person name="Lopez-Perez M."/>
        </authorList>
    </citation>
    <scope>NUCLEOTIDE SEQUENCE [LARGE SCALE GENOMIC DNA]</scope>
    <source>
        <strain evidence="4">MED-G170</strain>
    </source>
</reference>
<dbReference type="PANTHER" id="PTHR43080:SF2">
    <property type="entry name" value="CBS DOMAIN-CONTAINING PROTEIN"/>
    <property type="match status" value="1"/>
</dbReference>
<evidence type="ECO:0000256" key="2">
    <source>
        <dbReference type="PROSITE-ProRule" id="PRU00703"/>
    </source>
</evidence>
<dbReference type="Pfam" id="PF00571">
    <property type="entry name" value="CBS"/>
    <property type="match status" value="2"/>
</dbReference>
<feature type="domain" description="CBS" evidence="3">
    <location>
        <begin position="11"/>
        <end position="69"/>
    </location>
</feature>
<dbReference type="PROSITE" id="PS51371">
    <property type="entry name" value="CBS"/>
    <property type="match status" value="2"/>
</dbReference>
<name>A0A520MNV4_9GAMM</name>
<dbReference type="InterPro" id="IPR051257">
    <property type="entry name" value="Diverse_CBS-Domain"/>
</dbReference>
<feature type="domain" description="CBS" evidence="3">
    <location>
        <begin position="79"/>
        <end position="136"/>
    </location>
</feature>
<evidence type="ECO:0000256" key="1">
    <source>
        <dbReference type="ARBA" id="ARBA00023122"/>
    </source>
</evidence>
<keyword evidence="1 2" id="KW-0129">CBS domain</keyword>
<protein>
    <submittedName>
        <fullName evidence="4">CBS domain-containing protein</fullName>
    </submittedName>
</protein>
<dbReference type="Proteomes" id="UP000315889">
    <property type="component" value="Unassembled WGS sequence"/>
</dbReference>
<evidence type="ECO:0000259" key="3">
    <source>
        <dbReference type="PROSITE" id="PS51371"/>
    </source>
</evidence>
<evidence type="ECO:0000313" key="4">
    <source>
        <dbReference type="EMBL" id="RZO22887.1"/>
    </source>
</evidence>
<dbReference type="InterPro" id="IPR046342">
    <property type="entry name" value="CBS_dom_sf"/>
</dbReference>
<organism evidence="4 5">
    <name type="scientific">SAR92 clade bacterium</name>
    <dbReference type="NCBI Taxonomy" id="2315479"/>
    <lineage>
        <taxon>Bacteria</taxon>
        <taxon>Pseudomonadati</taxon>
        <taxon>Pseudomonadota</taxon>
        <taxon>Gammaproteobacteria</taxon>
        <taxon>Cellvibrionales</taxon>
        <taxon>Porticoccaceae</taxon>
        <taxon>SAR92 clade</taxon>
    </lineage>
</organism>
<comment type="caution">
    <text evidence="4">The sequence shown here is derived from an EMBL/GenBank/DDBJ whole genome shotgun (WGS) entry which is preliminary data.</text>
</comment>
<dbReference type="EMBL" id="SHBP01000001">
    <property type="protein sequence ID" value="RZO22887.1"/>
    <property type="molecule type" value="Genomic_DNA"/>
</dbReference>
<dbReference type="PANTHER" id="PTHR43080">
    <property type="entry name" value="CBS DOMAIN-CONTAINING PROTEIN CBSX3, MITOCHONDRIAL"/>
    <property type="match status" value="1"/>
</dbReference>
<accession>A0A520MNV4</accession>
<proteinExistence type="predicted"/>
<sequence length="138" mass="15390">MLRSVDISDYMIHRPVKIHAEDEMSTAIGLVLDNKISGICVVNEHGDLVGVLSEMDCLKAILNATYNESGDLGRAGDYMTKDIEYCDIHADLVDVADDMIKKGHRRRPVLDHGKLVGQITCRQLLRVVSEFNQRAVPL</sequence>
<dbReference type="Gene3D" id="3.10.580.10">
    <property type="entry name" value="CBS-domain"/>
    <property type="match status" value="1"/>
</dbReference>
<evidence type="ECO:0000313" key="5">
    <source>
        <dbReference type="Proteomes" id="UP000315889"/>
    </source>
</evidence>
<gene>
    <name evidence="4" type="ORF">EVB03_00550</name>
</gene>